<keyword evidence="3" id="KW-0732">Signal</keyword>
<dbReference type="NCBIfam" id="TIGR03696">
    <property type="entry name" value="Rhs_assc_core"/>
    <property type="match status" value="1"/>
</dbReference>
<accession>A0A940SI35</accession>
<feature type="chain" id="PRO_5037989351" evidence="3">
    <location>
        <begin position="28"/>
        <end position="2018"/>
    </location>
</feature>
<dbReference type="Gene3D" id="2.60.40.10">
    <property type="entry name" value="Immunoglobulins"/>
    <property type="match status" value="2"/>
</dbReference>
<dbReference type="InterPro" id="IPR056823">
    <property type="entry name" value="TEN-like_YD-shell"/>
</dbReference>
<gene>
    <name evidence="5" type="ORF">J5Y03_17000</name>
</gene>
<dbReference type="NCBIfam" id="TIGR01643">
    <property type="entry name" value="YD_repeat_2x"/>
    <property type="match status" value="1"/>
</dbReference>
<dbReference type="Pfam" id="PF25023">
    <property type="entry name" value="TEN_YD-shell"/>
    <property type="match status" value="1"/>
</dbReference>
<dbReference type="InterPro" id="IPR036116">
    <property type="entry name" value="FN3_sf"/>
</dbReference>
<keyword evidence="1" id="KW-0677">Repeat</keyword>
<reference evidence="5" key="1">
    <citation type="submission" date="2021-04" db="EMBL/GenBank/DDBJ databases">
        <title>Genome seq and assembly of Bacillus sp.</title>
        <authorList>
            <person name="Chhetri G."/>
        </authorList>
    </citation>
    <scope>NUCLEOTIDE SEQUENCE</scope>
    <source>
        <strain evidence="5">RG28</strain>
    </source>
</reference>
<proteinExistence type="predicted"/>
<protein>
    <submittedName>
        <fullName evidence="5">Fibronectin type III domain-containing protein</fullName>
    </submittedName>
</protein>
<feature type="domain" description="Fibronectin type-III" evidence="4">
    <location>
        <begin position="297"/>
        <end position="378"/>
    </location>
</feature>
<dbReference type="PANTHER" id="PTHR32305">
    <property type="match status" value="1"/>
</dbReference>
<organism evidence="5 6">
    <name type="scientific">Gottfriedia endophytica</name>
    <dbReference type="NCBI Taxonomy" id="2820819"/>
    <lineage>
        <taxon>Bacteria</taxon>
        <taxon>Bacillati</taxon>
        <taxon>Bacillota</taxon>
        <taxon>Bacilli</taxon>
        <taxon>Bacillales</taxon>
        <taxon>Bacillaceae</taxon>
        <taxon>Gottfriedia</taxon>
    </lineage>
</organism>
<evidence type="ECO:0000313" key="5">
    <source>
        <dbReference type="EMBL" id="MBP0726857.1"/>
    </source>
</evidence>
<dbReference type="Proteomes" id="UP000682134">
    <property type="component" value="Unassembled WGS sequence"/>
</dbReference>
<evidence type="ECO:0000256" key="3">
    <source>
        <dbReference type="SAM" id="SignalP"/>
    </source>
</evidence>
<dbReference type="SMART" id="SM00060">
    <property type="entry name" value="FN3"/>
    <property type="match status" value="2"/>
</dbReference>
<dbReference type="Pfam" id="PF00041">
    <property type="entry name" value="fn3"/>
    <property type="match status" value="1"/>
</dbReference>
<keyword evidence="6" id="KW-1185">Reference proteome</keyword>
<dbReference type="InterPro" id="IPR003961">
    <property type="entry name" value="FN3_dom"/>
</dbReference>
<dbReference type="InterPro" id="IPR045351">
    <property type="entry name" value="DUF6531"/>
</dbReference>
<name>A0A940SI35_9BACI</name>
<evidence type="ECO:0000256" key="1">
    <source>
        <dbReference type="ARBA" id="ARBA00022737"/>
    </source>
</evidence>
<dbReference type="PROSITE" id="PS50853">
    <property type="entry name" value="FN3"/>
    <property type="match status" value="1"/>
</dbReference>
<dbReference type="InterPro" id="IPR031325">
    <property type="entry name" value="RHS_repeat"/>
</dbReference>
<dbReference type="SUPFAM" id="SSF49265">
    <property type="entry name" value="Fibronectin type III"/>
    <property type="match status" value="1"/>
</dbReference>
<dbReference type="Gene3D" id="2.180.10.10">
    <property type="entry name" value="RHS repeat-associated core"/>
    <property type="match status" value="2"/>
</dbReference>
<dbReference type="Pfam" id="PF05593">
    <property type="entry name" value="RHS_repeat"/>
    <property type="match status" value="1"/>
</dbReference>
<dbReference type="InterPro" id="IPR022385">
    <property type="entry name" value="Rhs_assc_core"/>
</dbReference>
<evidence type="ECO:0000259" key="4">
    <source>
        <dbReference type="PROSITE" id="PS50853"/>
    </source>
</evidence>
<evidence type="ECO:0000313" key="6">
    <source>
        <dbReference type="Proteomes" id="UP000682134"/>
    </source>
</evidence>
<dbReference type="Pfam" id="PF20148">
    <property type="entry name" value="DUF6531"/>
    <property type="match status" value="1"/>
</dbReference>
<dbReference type="CDD" id="cd00063">
    <property type="entry name" value="FN3"/>
    <property type="match status" value="1"/>
</dbReference>
<feature type="region of interest" description="Disordered" evidence="2">
    <location>
        <begin position="363"/>
        <end position="389"/>
    </location>
</feature>
<evidence type="ECO:0000256" key="2">
    <source>
        <dbReference type="SAM" id="MobiDB-lite"/>
    </source>
</evidence>
<comment type="caution">
    <text evidence="5">The sequence shown here is derived from an EMBL/GenBank/DDBJ whole genome shotgun (WGS) entry which is preliminary data.</text>
</comment>
<feature type="compositionally biased region" description="Low complexity" evidence="2">
    <location>
        <begin position="363"/>
        <end position="376"/>
    </location>
</feature>
<dbReference type="PANTHER" id="PTHR32305:SF15">
    <property type="entry name" value="PROTEIN RHSA-RELATED"/>
    <property type="match status" value="1"/>
</dbReference>
<dbReference type="InterPro" id="IPR050708">
    <property type="entry name" value="T6SS_VgrG/RHS"/>
</dbReference>
<feature type="signal peptide" evidence="3">
    <location>
        <begin position="1"/>
        <end position="27"/>
    </location>
</feature>
<dbReference type="RefSeq" id="WP_209407196.1">
    <property type="nucleotide sequence ID" value="NZ_JAGIYQ010000015.1"/>
</dbReference>
<dbReference type="InterPro" id="IPR006530">
    <property type="entry name" value="YD"/>
</dbReference>
<dbReference type="InterPro" id="IPR013783">
    <property type="entry name" value="Ig-like_fold"/>
</dbReference>
<dbReference type="EMBL" id="JAGIYQ010000015">
    <property type="protein sequence ID" value="MBP0726857.1"/>
    <property type="molecule type" value="Genomic_DNA"/>
</dbReference>
<sequence>MRKKIKHKLLSVLISISLLPFGNIVTAQGTLNIDSTTSQLQSLSETYSIDASELEHQIQEGYSINDIQNALKLQKDTGKNYQSILENLHPDVMNISDQAVSQVTKDISAKLPFQIKNPGTRSTTIDPSKLLTTLKAKPNEAPYRVSSNQESISTVSGGLTYQETDATLPGRNGLSFSLTRTYNSQNAQEYDMDVAASYDFNYYVQIPVMTKKEQKIYKAKTIMKAYQEEDIGCRKADGDPPDTRTYIGGSLDKEEISPQEFLNRTDASKQTFNNVITPWSKVQCVDPNPAEPPILGAPTGLTVTNRTQNSIGLRWNSVSGATGYNIYKNGDRVESTSNTSYTVGGLNANTSYALSVAAYNDNGESGKTSTSGTTSGEPEKPPSPPAAPSNFSWYYTSATSITMYWDSVSGASSYNVYLDGNRIGNTSSTSYSINNLSYKTHTIGVAGVNSAGEGSRATKSDVTIVDCSKNPGMCPFSNQTINTVSYPKKKTRISYYADPVTVYEDTKVVDSKPETVIAGPYTQQEADQLLNEIKTYPNNYVLDSTEWGNVDGKEIREVQTLNGASSKVGPIQENPYYYNTTISSKKNPIGTGWSWNIPYLDTKVINGTSKKFVSLGDGTVYEVDGSLLKGDIWNQYSFQSDTSISITDPQANDLSDNQSKYVVTTIDGKNYYFNEKGNLIVISDSYGNQITFYYKAQNPYGTVIRSIKDSIGNEISIDYTKDPKDGTDLVVIKNGAKQVTYRKGKINNLEVLAKVVNTSGTKTFDYSEKQAKFNLLQPSPEVSNPYILLTGVTHPTQAKTVYTYEDTPVTYFTGGDSVNQMYKVQSRYDEVYYTNNQSKKFNKVDYSYLGDTGKLASYTFQTIKKGLTTTTYTIEKEYKDANTPSTYYINEEKDKGNVITKVTNYTYDKEKKNPLPITIKTKNVQIDGTGKEVSSKEIIVSRQYQYGRVTFENNPLQQVTTEYTLNNVNLDIPNKPTTSTKFILLLPKKETLVNFQSDQGKDQTIDTVYGYGFNQNGNIQKRSVTITSNNQLLSKDESSVDQYGNVSNIVKYKNYKNESDNEKLIEDVNYDSINHAFVSEINMNVKNADGNNTTIKKSFVYEPSTGNLTSYVDGNGNRTLLEYDLLDRVKKITYVNPNDLTHPEKFSTIMNDYNDSLNEIVTTNEMGEKSKQTWNPLGWKSGEYIYQDNQYQSKEQIEYDDYGRVYQTTDAKGNVTRSLFDEWNRPIINYAADYSYDPITKVETGGKTTNAYDDIRHIVSTIDNNQNILEETYDDYDRILRKSKKWTDLNNINQSGTFETYIYTGDDYQIEDAKGYKTSYDYDALGQLSSVTYPASLPNIPKDQKYTYHYDLMGNLDQITYPDQKNLTKTYDGLGRLLSEKDPEGKVEKYYYDGNDNLITRKDKNQNEFTNVYDYRNFQTVKLASTDSILKDKVEYQYDNTGRIVDMTEYSGLSPKTTHYEYYTANNPEIDKYVGLLKKKTIPDGSTFAYKYNKGGSQSQVDIQIGDTKWSMKYGYDKMDRMQSVNASIPSLPQENINETYAYQNNGLLKRVTRSGYSEKNLVYNGLLLDTLSDKSTTRGNLFSSISYGYDKNENITSIKNDNNLQKFSYDELNRILHSDINQEDYTYDNRGNRQTLQSNKLPDSKTAQYEHDIWDRLSKVTTEDGKTVDYRYNGDGLMVERTENGVTTRYYYDGDDIVAEGKVQPDGKVTSIVRYLRGADGLIARISEDPAEKADYGGIAYYQKNGHGDIIALRDKNGNLLNSYSYDIWGNIQSEGTKETISNPFLYSGEYWDNTTSLQYLRARWYDPSIGKFISEDNYKGEIKNPLTLDLYSYAANNPMRYHDPNGHWFIDAIFLTVDFYQFIKHPTIGNAAWIAADVLFFLDPTGAGSSAAHGIRVGEKAVQSSHGLKLNLQLFAFKVISSIKNDPRLVKAAEQMGKDKRVQKEADKLIEKLKQGNFNPGKGNNSLGFGGIHELRGDNGARVYFRNINGGIEILAKSNKDNQKQVINVLRQLYGK</sequence>